<comment type="similarity">
    <text evidence="1">Belongs to the cytochrome P450 family.</text>
</comment>
<dbReference type="RefSeq" id="WP_095265907.1">
    <property type="nucleotide sequence ID" value="NZ_NPBY01000045.1"/>
</dbReference>
<comment type="cofactor">
    <cofactor evidence="6">
        <name>heme</name>
        <dbReference type="ChEBI" id="CHEBI:30413"/>
    </cofactor>
</comment>
<evidence type="ECO:0000256" key="1">
    <source>
        <dbReference type="ARBA" id="ARBA00010617"/>
    </source>
</evidence>
<evidence type="ECO:0000256" key="2">
    <source>
        <dbReference type="ARBA" id="ARBA00022617"/>
    </source>
</evidence>
<keyword evidence="4" id="KW-0560">Oxidoreductase</keyword>
<evidence type="ECO:0000256" key="4">
    <source>
        <dbReference type="ARBA" id="ARBA00023002"/>
    </source>
</evidence>
<evidence type="ECO:0000256" key="6">
    <source>
        <dbReference type="PIRSR" id="PIRSR602401-1"/>
    </source>
</evidence>
<gene>
    <name evidence="7" type="ORF">CHH67_14460</name>
</gene>
<evidence type="ECO:0000313" key="8">
    <source>
        <dbReference type="Proteomes" id="UP000215596"/>
    </source>
</evidence>
<dbReference type="PANTHER" id="PTHR24302">
    <property type="entry name" value="CYTOCHROME P450 FAMILY 3"/>
    <property type="match status" value="1"/>
</dbReference>
<sequence>MRDTLPQDHSLDSSLDLMTEGYSFIMNRVKRYNTNLFEGRLLGERVIYMHGHDAARLFYDTDKFQRKGAAPKRIQKSLFGVNAIQTMDGGSHLHRKLLFMSLLTPSHQHRLAELVSEQWLASAAQWEREDSIMLFEEAKALLCQVACGWAGVPLPEEEVRARAEDFYDMVDAFGAVGPRHWKGRRARTKTEAWIRKMIEDVRAGHLQVDRESALGRIAYYRDEHDQPLDDHMAAIELINILRPIVAIATFITFSALALYEYPVWRDKLASGGPEELEMFAQEVRRYYPFAPFLGARVKQDFVWKDVAFEEGRLVLLDIYGMHHDPEIWEQPDVFDPERFRNGNEDPYRLIPQGGGDPAQGHRCPGEGVTVEVMKASLDFLVNRIEYDLPEQDLSYPLNRMPTFPGSGFIMNNIRLRRPR</sequence>
<dbReference type="InterPro" id="IPR036396">
    <property type="entry name" value="Cyt_P450_sf"/>
</dbReference>
<protein>
    <submittedName>
        <fullName evidence="7">Cytochrome P450</fullName>
    </submittedName>
</protein>
<evidence type="ECO:0000313" key="7">
    <source>
        <dbReference type="EMBL" id="PAD75417.1"/>
    </source>
</evidence>
<dbReference type="CDD" id="cd11067">
    <property type="entry name" value="CYP152"/>
    <property type="match status" value="1"/>
</dbReference>
<dbReference type="EMBL" id="NPBY01000045">
    <property type="protein sequence ID" value="PAD75417.1"/>
    <property type="molecule type" value="Genomic_DNA"/>
</dbReference>
<comment type="caution">
    <text evidence="7">The sequence shown here is derived from an EMBL/GenBank/DDBJ whole genome shotgun (WGS) entry which is preliminary data.</text>
</comment>
<proteinExistence type="inferred from homology"/>
<evidence type="ECO:0000256" key="5">
    <source>
        <dbReference type="ARBA" id="ARBA00023004"/>
    </source>
</evidence>
<feature type="binding site" description="axial binding residue" evidence="6">
    <location>
        <position position="363"/>
    </location>
    <ligand>
        <name>heme</name>
        <dbReference type="ChEBI" id="CHEBI:30413"/>
    </ligand>
    <ligandPart>
        <name>Fe</name>
        <dbReference type="ChEBI" id="CHEBI:18248"/>
    </ligandPart>
</feature>
<dbReference type="InterPro" id="IPR001128">
    <property type="entry name" value="Cyt_P450"/>
</dbReference>
<reference evidence="7 8" key="1">
    <citation type="submission" date="2017-07" db="EMBL/GenBank/DDBJ databases">
        <title>Isolation and whole genome analysis of endospore-forming bacteria from heroin.</title>
        <authorList>
            <person name="Kalinowski J."/>
            <person name="Ahrens B."/>
            <person name="Al-Dilaimi A."/>
            <person name="Winkler A."/>
            <person name="Wibberg D."/>
            <person name="Schleenbecker U."/>
            <person name="Ruckert C."/>
            <person name="Wolfel R."/>
            <person name="Grass G."/>
        </authorList>
    </citation>
    <scope>NUCLEOTIDE SEQUENCE [LARGE SCALE GENOMIC DNA]</scope>
    <source>
        <strain evidence="7 8">7537-G1</strain>
    </source>
</reference>
<dbReference type="GO" id="GO:0005506">
    <property type="term" value="F:iron ion binding"/>
    <property type="evidence" value="ECO:0007669"/>
    <property type="project" value="InterPro"/>
</dbReference>
<dbReference type="InterPro" id="IPR002401">
    <property type="entry name" value="Cyt_P450_E_grp-I"/>
</dbReference>
<keyword evidence="5 6" id="KW-0408">Iron</keyword>
<dbReference type="Proteomes" id="UP000215596">
    <property type="component" value="Unassembled WGS sequence"/>
</dbReference>
<name>A0A268EQP2_9BACL</name>
<dbReference type="AlphaFoldDB" id="A0A268EQP2"/>
<dbReference type="InterPro" id="IPR050705">
    <property type="entry name" value="Cytochrome_P450_3A"/>
</dbReference>
<keyword evidence="3 6" id="KW-0479">Metal-binding</keyword>
<accession>A0A268EQP2</accession>
<dbReference type="SUPFAM" id="SSF48264">
    <property type="entry name" value="Cytochrome P450"/>
    <property type="match status" value="1"/>
</dbReference>
<dbReference type="GO" id="GO:0004497">
    <property type="term" value="F:monooxygenase activity"/>
    <property type="evidence" value="ECO:0007669"/>
    <property type="project" value="InterPro"/>
</dbReference>
<dbReference type="GO" id="GO:0020037">
    <property type="term" value="F:heme binding"/>
    <property type="evidence" value="ECO:0007669"/>
    <property type="project" value="InterPro"/>
</dbReference>
<organism evidence="7 8">
    <name type="scientific">Paenibacillus campinasensis</name>
    <dbReference type="NCBI Taxonomy" id="66347"/>
    <lineage>
        <taxon>Bacteria</taxon>
        <taxon>Bacillati</taxon>
        <taxon>Bacillota</taxon>
        <taxon>Bacilli</taxon>
        <taxon>Bacillales</taxon>
        <taxon>Paenibacillaceae</taxon>
        <taxon>Paenibacillus</taxon>
    </lineage>
</organism>
<evidence type="ECO:0000256" key="3">
    <source>
        <dbReference type="ARBA" id="ARBA00022723"/>
    </source>
</evidence>
<dbReference type="PANTHER" id="PTHR24302:SF15">
    <property type="entry name" value="FATTY-ACID PEROXYGENASE"/>
    <property type="match status" value="1"/>
</dbReference>
<dbReference type="Pfam" id="PF00067">
    <property type="entry name" value="p450"/>
    <property type="match status" value="1"/>
</dbReference>
<dbReference type="PRINTS" id="PR00463">
    <property type="entry name" value="EP450I"/>
</dbReference>
<dbReference type="GO" id="GO:0016705">
    <property type="term" value="F:oxidoreductase activity, acting on paired donors, with incorporation or reduction of molecular oxygen"/>
    <property type="evidence" value="ECO:0007669"/>
    <property type="project" value="InterPro"/>
</dbReference>
<keyword evidence="2 6" id="KW-0349">Heme</keyword>
<dbReference type="Gene3D" id="1.10.630.10">
    <property type="entry name" value="Cytochrome P450"/>
    <property type="match status" value="1"/>
</dbReference>
<dbReference type="OrthoDB" id="9764248at2"/>